<sequence>MRLPILLLTLALPLLSQGQTADDIVKRYLDKIDGSKKWKDVKSMITKGEYDYGGIVFPFTTYAKAPSQYKFVVPFNGKYYAQGYDGNSGWKIDAFKNETTPTLLNGSQARAMANEADVELEIPFINYKAKGHQIKLEGRDTLDGKQFYIITLLKSGGEKETYYFHSTTYSLYLKKSIAKNIELEKALLDT</sequence>
<reference evidence="2 3" key="1">
    <citation type="submission" date="2018-06" db="EMBL/GenBank/DDBJ databases">
        <title>Chryseolinea flavus sp. nov., a member of the phylum Bacteroidetes isolated from soil.</title>
        <authorList>
            <person name="Li Y."/>
            <person name="Wang J."/>
        </authorList>
    </citation>
    <scope>NUCLEOTIDE SEQUENCE [LARGE SCALE GENOMIC DNA]</scope>
    <source>
        <strain evidence="2 3">SDU1-6</strain>
    </source>
</reference>
<proteinExistence type="predicted"/>
<dbReference type="RefSeq" id="WP_112746628.1">
    <property type="nucleotide sequence ID" value="NZ_QMFY01000003.1"/>
</dbReference>
<evidence type="ECO:0000256" key="1">
    <source>
        <dbReference type="SAM" id="SignalP"/>
    </source>
</evidence>
<accession>A0A364Y4S2</accession>
<organism evidence="2 3">
    <name type="scientific">Pseudochryseolinea flava</name>
    <dbReference type="NCBI Taxonomy" id="2059302"/>
    <lineage>
        <taxon>Bacteria</taxon>
        <taxon>Pseudomonadati</taxon>
        <taxon>Bacteroidota</taxon>
        <taxon>Cytophagia</taxon>
        <taxon>Cytophagales</taxon>
        <taxon>Fulvivirgaceae</taxon>
        <taxon>Pseudochryseolinea</taxon>
    </lineage>
</organism>
<evidence type="ECO:0000313" key="2">
    <source>
        <dbReference type="EMBL" id="RAW01887.1"/>
    </source>
</evidence>
<dbReference type="EMBL" id="QMFY01000003">
    <property type="protein sequence ID" value="RAW01887.1"/>
    <property type="molecule type" value="Genomic_DNA"/>
</dbReference>
<protein>
    <recommendedName>
        <fullName evidence="4">Outer membrane lipoprotein carrier protein LolA</fullName>
    </recommendedName>
</protein>
<dbReference type="OrthoDB" id="128937at2"/>
<keyword evidence="1" id="KW-0732">Signal</keyword>
<keyword evidence="3" id="KW-1185">Reference proteome</keyword>
<name>A0A364Y4S2_9BACT</name>
<evidence type="ECO:0000313" key="3">
    <source>
        <dbReference type="Proteomes" id="UP000251889"/>
    </source>
</evidence>
<feature type="chain" id="PRO_5016974978" description="Outer membrane lipoprotein carrier protein LolA" evidence="1">
    <location>
        <begin position="22"/>
        <end position="190"/>
    </location>
</feature>
<feature type="signal peptide" evidence="1">
    <location>
        <begin position="1"/>
        <end position="21"/>
    </location>
</feature>
<evidence type="ECO:0008006" key="4">
    <source>
        <dbReference type="Google" id="ProtNLM"/>
    </source>
</evidence>
<comment type="caution">
    <text evidence="2">The sequence shown here is derived from an EMBL/GenBank/DDBJ whole genome shotgun (WGS) entry which is preliminary data.</text>
</comment>
<gene>
    <name evidence="2" type="ORF">DQQ10_09610</name>
</gene>
<dbReference type="Proteomes" id="UP000251889">
    <property type="component" value="Unassembled WGS sequence"/>
</dbReference>
<dbReference type="AlphaFoldDB" id="A0A364Y4S2"/>